<dbReference type="PROSITE" id="PS00154">
    <property type="entry name" value="ATPASE_E1_E2"/>
    <property type="match status" value="1"/>
</dbReference>
<dbReference type="SUPFAM" id="SSF81653">
    <property type="entry name" value="Calcium ATPase, transduction domain A"/>
    <property type="match status" value="1"/>
</dbReference>
<dbReference type="Gene3D" id="3.40.50.1000">
    <property type="entry name" value="HAD superfamily/HAD-like"/>
    <property type="match status" value="1"/>
</dbReference>
<dbReference type="GO" id="GO:0005524">
    <property type="term" value="F:ATP binding"/>
    <property type="evidence" value="ECO:0007669"/>
    <property type="project" value="UniProtKB-UniRule"/>
</dbReference>
<dbReference type="OrthoDB" id="432719at2759"/>
<feature type="transmembrane region" description="Helical" evidence="10">
    <location>
        <begin position="271"/>
        <end position="296"/>
    </location>
</feature>
<feature type="transmembrane region" description="Helical" evidence="10">
    <location>
        <begin position="463"/>
        <end position="481"/>
    </location>
</feature>
<keyword evidence="7" id="KW-1278">Translocase</keyword>
<dbReference type="PANTHER" id="PTHR48085:SF5">
    <property type="entry name" value="CADMIUM_ZINC-TRANSPORTING ATPASE HMA4-RELATED"/>
    <property type="match status" value="1"/>
</dbReference>
<keyword evidence="4 10" id="KW-0479">Metal-binding</keyword>
<dbReference type="GO" id="GO:0019829">
    <property type="term" value="F:ATPase-coupled monoatomic cation transmembrane transporter activity"/>
    <property type="evidence" value="ECO:0007669"/>
    <property type="project" value="InterPro"/>
</dbReference>
<feature type="transmembrane region" description="Helical" evidence="10">
    <location>
        <begin position="838"/>
        <end position="860"/>
    </location>
</feature>
<feature type="transmembrane region" description="Helical" evidence="10">
    <location>
        <begin position="866"/>
        <end position="889"/>
    </location>
</feature>
<dbReference type="PROSITE" id="PS50846">
    <property type="entry name" value="HMA_2"/>
    <property type="match status" value="1"/>
</dbReference>
<feature type="domain" description="HMA" evidence="12">
    <location>
        <begin position="159"/>
        <end position="225"/>
    </location>
</feature>
<dbReference type="SFLD" id="SFLDS00003">
    <property type="entry name" value="Haloacid_Dehalogenase"/>
    <property type="match status" value="1"/>
</dbReference>
<dbReference type="Pfam" id="PF00122">
    <property type="entry name" value="E1-E2_ATPase"/>
    <property type="match status" value="1"/>
</dbReference>
<sequence>MSCQSSKGYAKTACCDTHATLLAPDAASDRSSDLLQALLADEKDADAGVEHDVPHDSTLSLSAGRARADPSSSQALAMPSLSSFDVVFQCLSGRFQVVEHNGHLDFVVKGRLIHVQREACDNGCCEKGTAFDHGPAVKESGSAASSGDVVLQVFGGTKETTRIYCGGICCPSEVPIVNRAIGRLPGVVSHKVAVVSRTVVVEHNASLISGDELVDTLNRAGLEASLASEAKRRLGGDAKLIEGKDWLVVVSGILLVAAVLHYIPGAEHLKWFALGSVALALPSIAYKAVLAMRLLVIDINMLMLLAIAGALALQEFTEAAAVAFLFGASEMLEQRALARSRAALAEVIALAPEEAELVGGKMVGVEELSIGDLVAIKPGTKVSVDVHVVRGVSKVDESILTGEAAPVNKSPGDLVSAGTTNLTGYMECTVTASAEDSAVAKMARLVEDASMNRSRAEKIIEQFAMVYTPLVVLAAILTAAVPCGSGSAECNEWLHKALVLLVTACPCALVLATPVSAVSGVAAAARRGILIKGSSALEAMAGVRAVALDKTGTLTTARFEVLGCHLSAELVRVHGRSVNLGPEVRTAFARSFLLQTMAALESRSPHPIAAAIVRAARDDGADDHSHNSTAAEAMEADYENIPGEGVCGVVSSAGKERVYAGNRRLAERLGWLSRMRSADKAVVQDAEANGASVIYAGTDADFWGTIVAADEPRESAGDAVADLGRLGVVTEILTGDSAPAACRVARLLGIEESAVHASLAPGDKLALVREGLGCRREGKVMMLGDGINDAPALAAGRVGVAMGVAGSAVAMETAEVSLMTNDLTMVPLALRIAFYCRAVIWGNIGFAVVVKIAVVAISFSSNHAKLWMAILADVMTSLLVILVGLTPLYRFQKKARHSRAERKAFFDAYDGDEHELGGHGHGHGHEHSHHAGANECCGNAGTNDCCHDHDHEGHGHEHSHHTG</sequence>
<protein>
    <recommendedName>
        <fullName evidence="12">HMA domain-containing protein</fullName>
    </recommendedName>
</protein>
<keyword evidence="9 10" id="KW-0472">Membrane</keyword>
<dbReference type="InterPro" id="IPR001757">
    <property type="entry name" value="P_typ_ATPase"/>
</dbReference>
<dbReference type="NCBIfam" id="TIGR01494">
    <property type="entry name" value="ATPase_P-type"/>
    <property type="match status" value="2"/>
</dbReference>
<keyword evidence="3 10" id="KW-0812">Transmembrane</keyword>
<comment type="similarity">
    <text evidence="2 10">Belongs to the cation transport ATPase (P-type) (TC 3.A.3) family. Type IB subfamily.</text>
</comment>
<proteinExistence type="inferred from homology"/>
<dbReference type="InterPro" id="IPR027256">
    <property type="entry name" value="P-typ_ATPase_IB"/>
</dbReference>
<dbReference type="Proteomes" id="UP000660262">
    <property type="component" value="Unassembled WGS sequence"/>
</dbReference>
<evidence type="ECO:0000256" key="4">
    <source>
        <dbReference type="ARBA" id="ARBA00022723"/>
    </source>
</evidence>
<evidence type="ECO:0000256" key="1">
    <source>
        <dbReference type="ARBA" id="ARBA00004141"/>
    </source>
</evidence>
<evidence type="ECO:0000313" key="13">
    <source>
        <dbReference type="EMBL" id="GHP07358.1"/>
    </source>
</evidence>
<evidence type="ECO:0000256" key="9">
    <source>
        <dbReference type="ARBA" id="ARBA00023136"/>
    </source>
</evidence>
<dbReference type="SUPFAM" id="SSF81665">
    <property type="entry name" value="Calcium ATPase, transmembrane domain M"/>
    <property type="match status" value="1"/>
</dbReference>
<dbReference type="InterPro" id="IPR044492">
    <property type="entry name" value="P_typ_ATPase_HD_dom"/>
</dbReference>
<keyword evidence="6 10" id="KW-0067">ATP-binding</keyword>
<evidence type="ECO:0000256" key="6">
    <source>
        <dbReference type="ARBA" id="ARBA00022840"/>
    </source>
</evidence>
<dbReference type="Gene3D" id="3.30.70.100">
    <property type="match status" value="1"/>
</dbReference>
<dbReference type="NCBIfam" id="TIGR01525">
    <property type="entry name" value="ATPase-IB_hvy"/>
    <property type="match status" value="1"/>
</dbReference>
<feature type="transmembrane region" description="Helical" evidence="10">
    <location>
        <begin position="501"/>
        <end position="525"/>
    </location>
</feature>
<evidence type="ECO:0000256" key="10">
    <source>
        <dbReference type="RuleBase" id="RU362081"/>
    </source>
</evidence>
<keyword evidence="14" id="KW-1185">Reference proteome</keyword>
<dbReference type="InterPro" id="IPR059000">
    <property type="entry name" value="ATPase_P-type_domA"/>
</dbReference>
<dbReference type="Pfam" id="PF00702">
    <property type="entry name" value="Hydrolase"/>
    <property type="match status" value="1"/>
</dbReference>
<keyword evidence="5 10" id="KW-0547">Nucleotide-binding</keyword>
<evidence type="ECO:0000256" key="5">
    <source>
        <dbReference type="ARBA" id="ARBA00022741"/>
    </source>
</evidence>
<dbReference type="SFLD" id="SFLDF00027">
    <property type="entry name" value="p-type_atpase"/>
    <property type="match status" value="1"/>
</dbReference>
<accession>A0A830HKE6</accession>
<name>A0A830HKE6_9CHLO</name>
<dbReference type="InterPro" id="IPR023214">
    <property type="entry name" value="HAD_sf"/>
</dbReference>
<dbReference type="InterPro" id="IPR036163">
    <property type="entry name" value="HMA_dom_sf"/>
</dbReference>
<dbReference type="SFLD" id="SFLDG00002">
    <property type="entry name" value="C1.7:_P-type_atpase_like"/>
    <property type="match status" value="1"/>
</dbReference>
<comment type="subcellular location">
    <subcellularLocation>
        <location evidence="1">Membrane</location>
        <topology evidence="1">Multi-pass membrane protein</topology>
    </subcellularLocation>
</comment>
<dbReference type="InterPro" id="IPR023298">
    <property type="entry name" value="ATPase_P-typ_TM_dom_sf"/>
</dbReference>
<evidence type="ECO:0000256" key="2">
    <source>
        <dbReference type="ARBA" id="ARBA00006024"/>
    </source>
</evidence>
<organism evidence="13 14">
    <name type="scientific">Pycnococcus provasolii</name>
    <dbReference type="NCBI Taxonomy" id="41880"/>
    <lineage>
        <taxon>Eukaryota</taxon>
        <taxon>Viridiplantae</taxon>
        <taxon>Chlorophyta</taxon>
        <taxon>Pseudoscourfieldiophyceae</taxon>
        <taxon>Pseudoscourfieldiales</taxon>
        <taxon>Pycnococcaceae</taxon>
        <taxon>Pycnococcus</taxon>
    </lineage>
</organism>
<dbReference type="Gene3D" id="3.40.1110.10">
    <property type="entry name" value="Calcium-transporting ATPase, cytoplasmic domain N"/>
    <property type="match status" value="1"/>
</dbReference>
<keyword evidence="8 10" id="KW-1133">Transmembrane helix</keyword>
<reference evidence="13" key="1">
    <citation type="submission" date="2020-10" db="EMBL/GenBank/DDBJ databases">
        <title>Unveiling of a novel bifunctional photoreceptor, Dualchrome1, isolated from a cosmopolitan green alga.</title>
        <authorList>
            <person name="Suzuki S."/>
            <person name="Kawachi M."/>
        </authorList>
    </citation>
    <scope>NUCLEOTIDE SEQUENCE</scope>
    <source>
        <strain evidence="13">NIES 2893</strain>
    </source>
</reference>
<feature type="region of interest" description="Disordered" evidence="11">
    <location>
        <begin position="46"/>
        <end position="65"/>
    </location>
</feature>
<gene>
    <name evidence="13" type="ORF">PPROV_000609900</name>
</gene>
<dbReference type="EMBL" id="BNJQ01000016">
    <property type="protein sequence ID" value="GHP07358.1"/>
    <property type="molecule type" value="Genomic_DNA"/>
</dbReference>
<dbReference type="InterPro" id="IPR008250">
    <property type="entry name" value="ATPase_P-typ_transduc_dom_A_sf"/>
</dbReference>
<dbReference type="AlphaFoldDB" id="A0A830HKE6"/>
<dbReference type="GO" id="GO:0016887">
    <property type="term" value="F:ATP hydrolysis activity"/>
    <property type="evidence" value="ECO:0007669"/>
    <property type="project" value="InterPro"/>
</dbReference>
<dbReference type="GO" id="GO:0046872">
    <property type="term" value="F:metal ion binding"/>
    <property type="evidence" value="ECO:0007669"/>
    <property type="project" value="UniProtKB-KW"/>
</dbReference>
<dbReference type="InterPro" id="IPR036412">
    <property type="entry name" value="HAD-like_sf"/>
</dbReference>
<evidence type="ECO:0000313" key="14">
    <source>
        <dbReference type="Proteomes" id="UP000660262"/>
    </source>
</evidence>
<evidence type="ECO:0000256" key="11">
    <source>
        <dbReference type="SAM" id="MobiDB-lite"/>
    </source>
</evidence>
<evidence type="ECO:0000256" key="8">
    <source>
        <dbReference type="ARBA" id="ARBA00022989"/>
    </source>
</evidence>
<dbReference type="InterPro" id="IPR023299">
    <property type="entry name" value="ATPase_P-typ_cyto_dom_N"/>
</dbReference>
<comment type="caution">
    <text evidence="13">The sequence shown here is derived from an EMBL/GenBank/DDBJ whole genome shotgun (WGS) entry which is preliminary data.</text>
</comment>
<feature type="compositionally biased region" description="Basic and acidic residues" evidence="11">
    <location>
        <begin position="46"/>
        <end position="55"/>
    </location>
</feature>
<dbReference type="GO" id="GO:0016020">
    <property type="term" value="C:membrane"/>
    <property type="evidence" value="ECO:0007669"/>
    <property type="project" value="UniProtKB-SubCell"/>
</dbReference>
<dbReference type="FunFam" id="2.70.150.10:FF:000002">
    <property type="entry name" value="Copper-transporting ATPase 1, putative"/>
    <property type="match status" value="1"/>
</dbReference>
<feature type="transmembrane region" description="Helical" evidence="10">
    <location>
        <begin position="246"/>
        <end position="264"/>
    </location>
</feature>
<dbReference type="Gene3D" id="2.70.150.10">
    <property type="entry name" value="Calcium-transporting ATPase, cytoplasmic transduction domain A"/>
    <property type="match status" value="1"/>
</dbReference>
<dbReference type="SUPFAM" id="SSF55008">
    <property type="entry name" value="HMA, heavy metal-associated domain"/>
    <property type="match status" value="1"/>
</dbReference>
<dbReference type="PRINTS" id="PR00119">
    <property type="entry name" value="CATATPASE"/>
</dbReference>
<dbReference type="InterPro" id="IPR051014">
    <property type="entry name" value="Cation_Transport_ATPase_IB"/>
</dbReference>
<dbReference type="InterPro" id="IPR006121">
    <property type="entry name" value="HMA_dom"/>
</dbReference>
<dbReference type="InterPro" id="IPR018303">
    <property type="entry name" value="ATPase_P-typ_P_site"/>
</dbReference>
<evidence type="ECO:0000259" key="12">
    <source>
        <dbReference type="PROSITE" id="PS50846"/>
    </source>
</evidence>
<dbReference type="SUPFAM" id="SSF56784">
    <property type="entry name" value="HAD-like"/>
    <property type="match status" value="1"/>
</dbReference>
<dbReference type="PANTHER" id="PTHR48085">
    <property type="entry name" value="CADMIUM/ZINC-TRANSPORTING ATPASE HMA2-RELATED"/>
    <property type="match status" value="1"/>
</dbReference>
<evidence type="ECO:0000256" key="3">
    <source>
        <dbReference type="ARBA" id="ARBA00022692"/>
    </source>
</evidence>
<evidence type="ECO:0000256" key="7">
    <source>
        <dbReference type="ARBA" id="ARBA00022967"/>
    </source>
</evidence>